<proteinExistence type="predicted"/>
<reference evidence="2" key="1">
    <citation type="journal article" date="2020" name="Fungal Divers.">
        <title>Resolving the Mortierellaceae phylogeny through synthesis of multi-gene phylogenetics and phylogenomics.</title>
        <authorList>
            <person name="Vandepol N."/>
            <person name="Liber J."/>
            <person name="Desiro A."/>
            <person name="Na H."/>
            <person name="Kennedy M."/>
            <person name="Barry K."/>
            <person name="Grigoriev I.V."/>
            <person name="Miller A.N."/>
            <person name="O'Donnell K."/>
            <person name="Stajich J.E."/>
            <person name="Bonito G."/>
        </authorList>
    </citation>
    <scope>NUCLEOTIDE SEQUENCE</scope>
    <source>
        <strain evidence="2">NRRL 2591</strain>
    </source>
</reference>
<evidence type="ECO:0000313" key="2">
    <source>
        <dbReference type="EMBL" id="KAF9546241.1"/>
    </source>
</evidence>
<protein>
    <submittedName>
        <fullName evidence="2">Uncharacterized protein</fullName>
    </submittedName>
</protein>
<sequence length="66" mass="7175">MSQALIERSSADRRFEIGGYENRSDMDTAVSMGLQEDITDEKDALVQNRSGLSGHPGSSHSTTETT</sequence>
<dbReference type="AlphaFoldDB" id="A0A9P6FAH3"/>
<dbReference type="EMBL" id="JAAAXW010000059">
    <property type="protein sequence ID" value="KAF9546241.1"/>
    <property type="molecule type" value="Genomic_DNA"/>
</dbReference>
<feature type="compositionally biased region" description="Low complexity" evidence="1">
    <location>
        <begin position="50"/>
        <end position="66"/>
    </location>
</feature>
<evidence type="ECO:0000256" key="1">
    <source>
        <dbReference type="SAM" id="MobiDB-lite"/>
    </source>
</evidence>
<evidence type="ECO:0000313" key="3">
    <source>
        <dbReference type="Proteomes" id="UP000723463"/>
    </source>
</evidence>
<keyword evidence="3" id="KW-1185">Reference proteome</keyword>
<feature type="region of interest" description="Disordered" evidence="1">
    <location>
        <begin position="47"/>
        <end position="66"/>
    </location>
</feature>
<name>A0A9P6FAH3_9FUNG</name>
<comment type="caution">
    <text evidence="2">The sequence shown here is derived from an EMBL/GenBank/DDBJ whole genome shotgun (WGS) entry which is preliminary data.</text>
</comment>
<gene>
    <name evidence="2" type="ORF">EC957_009980</name>
</gene>
<accession>A0A9P6FAH3</accession>
<dbReference type="Proteomes" id="UP000723463">
    <property type="component" value="Unassembled WGS sequence"/>
</dbReference>
<organism evidence="2 3">
    <name type="scientific">Mortierella hygrophila</name>
    <dbReference type="NCBI Taxonomy" id="979708"/>
    <lineage>
        <taxon>Eukaryota</taxon>
        <taxon>Fungi</taxon>
        <taxon>Fungi incertae sedis</taxon>
        <taxon>Mucoromycota</taxon>
        <taxon>Mortierellomycotina</taxon>
        <taxon>Mortierellomycetes</taxon>
        <taxon>Mortierellales</taxon>
        <taxon>Mortierellaceae</taxon>
        <taxon>Mortierella</taxon>
    </lineage>
</organism>